<evidence type="ECO:0000313" key="2">
    <source>
        <dbReference type="Proteomes" id="UP001165186"/>
    </source>
</evidence>
<comment type="caution">
    <text evidence="1">The sequence shown here is derived from an EMBL/GenBank/DDBJ whole genome shotgun (WGS) entry which is preliminary data.</text>
</comment>
<gene>
    <name evidence="1" type="primary">g10963</name>
    <name evidence="1" type="ORF">NpPPO83_00010963</name>
</gene>
<dbReference type="EMBL" id="BSXG01000083">
    <property type="protein sequence ID" value="GME38281.1"/>
    <property type="molecule type" value="Genomic_DNA"/>
</dbReference>
<organism evidence="1 2">
    <name type="scientific">Neofusicoccum parvum</name>
    <dbReference type="NCBI Taxonomy" id="310453"/>
    <lineage>
        <taxon>Eukaryota</taxon>
        <taxon>Fungi</taxon>
        <taxon>Dikarya</taxon>
        <taxon>Ascomycota</taxon>
        <taxon>Pezizomycotina</taxon>
        <taxon>Dothideomycetes</taxon>
        <taxon>Dothideomycetes incertae sedis</taxon>
        <taxon>Botryosphaeriales</taxon>
        <taxon>Botryosphaeriaceae</taxon>
        <taxon>Neofusicoccum</taxon>
    </lineage>
</organism>
<name>A0ACB5SFC6_9PEZI</name>
<accession>A0ACB5SFC6</accession>
<proteinExistence type="predicted"/>
<evidence type="ECO:0000313" key="1">
    <source>
        <dbReference type="EMBL" id="GME38281.1"/>
    </source>
</evidence>
<keyword evidence="2" id="KW-1185">Reference proteome</keyword>
<sequence length="126" mass="15024">MFFLVYSIVRWQVNQDLETLREMPEWLRPTKTQLEIQHPLPLDFFIWPLIRNALVKLSQTNPAKAYEFLLTSCAFTQLDVDPASLLGSTEEDLLLTVSNINNWKLHPTFFEIYPEWRQLYEQHLKT</sequence>
<protein>
    <submittedName>
        <fullName evidence="1">Uncharacterized protein</fullName>
    </submittedName>
</protein>
<dbReference type="Proteomes" id="UP001165186">
    <property type="component" value="Unassembled WGS sequence"/>
</dbReference>
<reference evidence="1" key="1">
    <citation type="submission" date="2024-09" db="EMBL/GenBank/DDBJ databases">
        <title>Draft Genome Sequences of Neofusicoccum parvum.</title>
        <authorList>
            <person name="Ashida A."/>
            <person name="Camagna M."/>
            <person name="Tanaka A."/>
            <person name="Takemoto D."/>
        </authorList>
    </citation>
    <scope>NUCLEOTIDE SEQUENCE</scope>
    <source>
        <strain evidence="1">PPO83</strain>
    </source>
</reference>